<evidence type="ECO:0000313" key="3">
    <source>
        <dbReference type="EMBL" id="GAA4209437.1"/>
    </source>
</evidence>
<dbReference type="EMBL" id="BAABAQ010000020">
    <property type="protein sequence ID" value="GAA4209437.1"/>
    <property type="molecule type" value="Genomic_DNA"/>
</dbReference>
<evidence type="ECO:0000313" key="4">
    <source>
        <dbReference type="Proteomes" id="UP001501251"/>
    </source>
</evidence>
<reference evidence="4" key="1">
    <citation type="journal article" date="2019" name="Int. J. Syst. Evol. Microbiol.">
        <title>The Global Catalogue of Microorganisms (GCM) 10K type strain sequencing project: providing services to taxonomists for standard genome sequencing and annotation.</title>
        <authorList>
            <consortium name="The Broad Institute Genomics Platform"/>
            <consortium name="The Broad Institute Genome Sequencing Center for Infectious Disease"/>
            <person name="Wu L."/>
            <person name="Ma J."/>
        </authorList>
    </citation>
    <scope>NUCLEOTIDE SEQUENCE [LARGE SCALE GENOMIC DNA]</scope>
    <source>
        <strain evidence="4">JCM 17388</strain>
    </source>
</reference>
<dbReference type="Proteomes" id="UP001501251">
    <property type="component" value="Unassembled WGS sequence"/>
</dbReference>
<sequence length="109" mass="12400">MGEAEQEPTRGELSRSMGRMENMITELRSEFREVMGEWRTHIASAALLSQRVGQMEASHSDQETRLRLVERDMAGRKEAGEKSRRMNMWIASAISMSGVVITLVFNLVK</sequence>
<organism evidence="3 4">
    <name type="scientific">Streptosporangium oxazolinicum</name>
    <dbReference type="NCBI Taxonomy" id="909287"/>
    <lineage>
        <taxon>Bacteria</taxon>
        <taxon>Bacillati</taxon>
        <taxon>Actinomycetota</taxon>
        <taxon>Actinomycetes</taxon>
        <taxon>Streptosporangiales</taxon>
        <taxon>Streptosporangiaceae</taxon>
        <taxon>Streptosporangium</taxon>
    </lineage>
</organism>
<name>A0ABP8BKW9_9ACTN</name>
<gene>
    <name evidence="3" type="ORF">GCM10022252_75980</name>
</gene>
<feature type="transmembrane region" description="Helical" evidence="2">
    <location>
        <begin position="86"/>
        <end position="108"/>
    </location>
</feature>
<feature type="region of interest" description="Disordered" evidence="1">
    <location>
        <begin position="55"/>
        <end position="82"/>
    </location>
</feature>
<feature type="compositionally biased region" description="Basic and acidic residues" evidence="1">
    <location>
        <begin position="58"/>
        <end position="82"/>
    </location>
</feature>
<dbReference type="RefSeq" id="WP_344923176.1">
    <property type="nucleotide sequence ID" value="NZ_BAABAQ010000020.1"/>
</dbReference>
<evidence type="ECO:0000256" key="2">
    <source>
        <dbReference type="SAM" id="Phobius"/>
    </source>
</evidence>
<keyword evidence="2" id="KW-0472">Membrane</keyword>
<protein>
    <submittedName>
        <fullName evidence="3">Uncharacterized protein</fullName>
    </submittedName>
</protein>
<accession>A0ABP8BKW9</accession>
<proteinExistence type="predicted"/>
<comment type="caution">
    <text evidence="3">The sequence shown here is derived from an EMBL/GenBank/DDBJ whole genome shotgun (WGS) entry which is preliminary data.</text>
</comment>
<keyword evidence="2" id="KW-0812">Transmembrane</keyword>
<keyword evidence="4" id="KW-1185">Reference proteome</keyword>
<keyword evidence="2" id="KW-1133">Transmembrane helix</keyword>
<evidence type="ECO:0000256" key="1">
    <source>
        <dbReference type="SAM" id="MobiDB-lite"/>
    </source>
</evidence>